<reference evidence="2 3" key="1">
    <citation type="submission" date="2022-04" db="EMBL/GenBank/DDBJ databases">
        <authorList>
            <person name="Grouzdev D.S."/>
            <person name="Pantiukh K.S."/>
            <person name="Krutkina M.S."/>
        </authorList>
    </citation>
    <scope>NUCLEOTIDE SEQUENCE [LARGE SCALE GENOMIC DNA]</scope>
    <source>
        <strain evidence="2 3">Jip08</strain>
    </source>
</reference>
<dbReference type="EMBL" id="JALKCG010000005">
    <property type="protein sequence ID" value="MCK0209054.1"/>
    <property type="molecule type" value="Genomic_DNA"/>
</dbReference>
<comment type="caution">
    <text evidence="2">The sequence shown here is derived from an EMBL/GenBank/DDBJ whole genome shotgun (WGS) entry which is preliminary data.</text>
</comment>
<keyword evidence="3" id="KW-1185">Reference proteome</keyword>
<protein>
    <submittedName>
        <fullName evidence="2">Uncharacterized protein</fullName>
    </submittedName>
</protein>
<feature type="region of interest" description="Disordered" evidence="1">
    <location>
        <begin position="75"/>
        <end position="100"/>
    </location>
</feature>
<accession>A0ABT0DP43</accession>
<dbReference type="Proteomes" id="UP001202867">
    <property type="component" value="Unassembled WGS sequence"/>
</dbReference>
<organism evidence="2 3">
    <name type="scientific">Ancylobacter koreensis</name>
    <dbReference type="NCBI Taxonomy" id="266121"/>
    <lineage>
        <taxon>Bacteria</taxon>
        <taxon>Pseudomonadati</taxon>
        <taxon>Pseudomonadota</taxon>
        <taxon>Alphaproteobacteria</taxon>
        <taxon>Hyphomicrobiales</taxon>
        <taxon>Xanthobacteraceae</taxon>
        <taxon>Ancylobacter</taxon>
    </lineage>
</organism>
<name>A0ABT0DP43_9HYPH</name>
<dbReference type="RefSeq" id="WP_247201566.1">
    <property type="nucleotide sequence ID" value="NZ_JALKCG010000005.1"/>
</dbReference>
<reference evidence="3" key="2">
    <citation type="submission" date="2023-07" db="EMBL/GenBank/DDBJ databases">
        <title>Ancylobacter moscoviensis sp. nov., facultatively methylotrophic bacteria from activated sludge and the reclassification of Starkeya novella (Starkey 1934) Kelly et al. 2000 as Ancylobacter novellus comb. nov., Starkeya koreensis Im et al. 2006 as Ancylobacter koreensis comb.nov., Angulomicrobium tetraedrale Vasil'eva et al. 1986 as Ancylobacter tetraedralis comb. nov., Angulomicrobium amanitiforme Fritz et al. 2004 as Ancylobacter amanitiformis comb. nov. and Methylorhabdus multivorans Doronina et al. 1996 as Ancylobacter multivorans comb. nov. and emended description of the genus Ancylobacter.</title>
        <authorList>
            <person name="Doronina N."/>
            <person name="Chemodurova A."/>
            <person name="Grouzdev D."/>
            <person name="Koziaeva V."/>
            <person name="Shi W."/>
            <person name="Wu L."/>
            <person name="Kaparullina E."/>
        </authorList>
    </citation>
    <scope>NUCLEOTIDE SEQUENCE [LARGE SCALE GENOMIC DNA]</scope>
    <source>
        <strain evidence="3">Jip08</strain>
    </source>
</reference>
<evidence type="ECO:0000313" key="3">
    <source>
        <dbReference type="Proteomes" id="UP001202867"/>
    </source>
</evidence>
<evidence type="ECO:0000313" key="2">
    <source>
        <dbReference type="EMBL" id="MCK0209054.1"/>
    </source>
</evidence>
<gene>
    <name evidence="2" type="ORF">MWN33_13540</name>
</gene>
<sequence>MRDHHRNRRIRAMRSEEPAEAIAARAEALRPFLGRSGEERMRALRRLLRAERRAAGTGLGYDAIRHAALRRLLAEPGQPPAVSPTGDPSASARGAAGGRA</sequence>
<proteinExistence type="predicted"/>
<evidence type="ECO:0000256" key="1">
    <source>
        <dbReference type="SAM" id="MobiDB-lite"/>
    </source>
</evidence>